<evidence type="ECO:0000313" key="2">
    <source>
        <dbReference type="EMBL" id="MBY70091.1"/>
    </source>
</evidence>
<sequence length="136" mass="15755">MQKGAQGKYLADRQQAGEVHSQGVPRRRRLHPVCACQQDDGARRRQYLISINIPIAHATAGFHMITDVHTHTHTRTHAHFLIGSDKYVCLSHPLTTRPLAVPRINDVHTYHHRGHSTIAITLHMHRRRHRRQQRLM</sequence>
<reference evidence="2" key="1">
    <citation type="submission" date="2018-04" db="EMBL/GenBank/DDBJ databases">
        <title>Transcriptome assembly of Sipha flava.</title>
        <authorList>
            <person name="Scully E.D."/>
            <person name="Geib S.M."/>
            <person name="Palmer N.A."/>
            <person name="Koch K."/>
            <person name="Bradshaw J."/>
            <person name="Heng-Moss T."/>
            <person name="Sarath G."/>
        </authorList>
    </citation>
    <scope>NUCLEOTIDE SEQUENCE</scope>
</reference>
<evidence type="ECO:0000256" key="1">
    <source>
        <dbReference type="SAM" id="MobiDB-lite"/>
    </source>
</evidence>
<proteinExistence type="predicted"/>
<feature type="region of interest" description="Disordered" evidence="1">
    <location>
        <begin position="1"/>
        <end position="25"/>
    </location>
</feature>
<dbReference type="AlphaFoldDB" id="A0A2S2PXB6"/>
<dbReference type="EMBL" id="GGMS01000888">
    <property type="protein sequence ID" value="MBY70091.1"/>
    <property type="molecule type" value="Transcribed_RNA"/>
</dbReference>
<protein>
    <submittedName>
        <fullName evidence="2">Uncharacterized protein</fullName>
    </submittedName>
</protein>
<organism evidence="2">
    <name type="scientific">Sipha flava</name>
    <name type="common">yellow sugarcane aphid</name>
    <dbReference type="NCBI Taxonomy" id="143950"/>
    <lineage>
        <taxon>Eukaryota</taxon>
        <taxon>Metazoa</taxon>
        <taxon>Ecdysozoa</taxon>
        <taxon>Arthropoda</taxon>
        <taxon>Hexapoda</taxon>
        <taxon>Insecta</taxon>
        <taxon>Pterygota</taxon>
        <taxon>Neoptera</taxon>
        <taxon>Paraneoptera</taxon>
        <taxon>Hemiptera</taxon>
        <taxon>Sternorrhyncha</taxon>
        <taxon>Aphidomorpha</taxon>
        <taxon>Aphidoidea</taxon>
        <taxon>Aphididae</taxon>
        <taxon>Sipha</taxon>
    </lineage>
</organism>
<accession>A0A2S2PXB6</accession>
<name>A0A2S2PXB6_9HEMI</name>
<gene>
    <name evidence="2" type="ORF">g.2357</name>
</gene>